<feature type="domain" description="2,3,4,5-tetrahydropyridine-2,6-dicarboxylate N-succinyltransferase middle" evidence="1">
    <location>
        <begin position="115"/>
        <end position="154"/>
    </location>
</feature>
<dbReference type="Proteomes" id="UP001205920">
    <property type="component" value="Unassembled WGS sequence"/>
</dbReference>
<evidence type="ECO:0000313" key="2">
    <source>
        <dbReference type="EMBL" id="MCO6394083.1"/>
    </source>
</evidence>
<dbReference type="Pfam" id="PF14789">
    <property type="entry name" value="THDPS_M"/>
    <property type="match status" value="1"/>
</dbReference>
<accession>A0AAW5HRH1</accession>
<dbReference type="InterPro" id="IPR032784">
    <property type="entry name" value="THDPS_M"/>
</dbReference>
<sequence>MTSMLQGAQATGIANISLDGTVLDTWYPSPSLIDDPSGLTSGSRRVSAHELGDAFLSLVGMDSDRLVEHVPVRTTIADLSQPPVDAHDVYLRLHLLSHRLVRPFEVNMEDCLEHLEPVVWTNKGPCLADNFEFVRTRLRSRGNIHVYGIERLPRMVDYVVPTGVSISEAERVRLGAYLAPGTSVIREGYVSHNSGALGPAKIEGRLSSAVTVGEGTEVALSAVLMAARGSGHNRIPLRVGHNCTLHPASGVIGVDLGDNCEIGVNVMLEPSTIIYDTRNETHIPASEIAGQSDISIHQEPASTTPVLRARNS</sequence>
<protein>
    <submittedName>
        <fullName evidence="2">Succinyltransferase</fullName>
    </submittedName>
</protein>
<reference evidence="2 3" key="1">
    <citation type="submission" date="2021-01" db="EMBL/GenBank/DDBJ databases">
        <title>Identification and Characterization of Corynebacterium sp.</title>
        <authorList>
            <person name="Luo Q."/>
            <person name="Qu P."/>
            <person name="Chen Q."/>
        </authorList>
    </citation>
    <scope>NUCLEOTIDE SEQUENCE [LARGE SCALE GENOMIC DNA]</scope>
    <source>
        <strain evidence="2 3">MC-18</strain>
    </source>
</reference>
<gene>
    <name evidence="2" type="ORF">JMN37_03645</name>
</gene>
<dbReference type="Gene3D" id="3.30.60.70">
    <property type="entry name" value="Trimeric LpxA-like enzymes"/>
    <property type="match status" value="1"/>
</dbReference>
<dbReference type="EMBL" id="JAEUWV010000003">
    <property type="protein sequence ID" value="MCO6394083.1"/>
    <property type="molecule type" value="Genomic_DNA"/>
</dbReference>
<dbReference type="AlphaFoldDB" id="A0AAW5HRH1"/>
<organism evidence="2 3">
    <name type="scientific">Corynebacterium lipophilum</name>
    <dbReference type="NCBI Taxonomy" id="2804918"/>
    <lineage>
        <taxon>Bacteria</taxon>
        <taxon>Bacillati</taxon>
        <taxon>Actinomycetota</taxon>
        <taxon>Actinomycetes</taxon>
        <taxon>Mycobacteriales</taxon>
        <taxon>Corynebacteriaceae</taxon>
        <taxon>Corynebacterium</taxon>
    </lineage>
</organism>
<dbReference type="Gene3D" id="3.30.70.2010">
    <property type="match status" value="1"/>
</dbReference>
<dbReference type="Gene3D" id="2.160.10.10">
    <property type="entry name" value="Hexapeptide repeat proteins"/>
    <property type="match status" value="1"/>
</dbReference>
<dbReference type="RefSeq" id="WP_252931066.1">
    <property type="nucleotide sequence ID" value="NZ_JAEUWV010000003.1"/>
</dbReference>
<comment type="caution">
    <text evidence="2">The sequence shown here is derived from an EMBL/GenBank/DDBJ whole genome shotgun (WGS) entry which is preliminary data.</text>
</comment>
<evidence type="ECO:0000313" key="3">
    <source>
        <dbReference type="Proteomes" id="UP001205920"/>
    </source>
</evidence>
<proteinExistence type="predicted"/>
<evidence type="ECO:0000259" key="1">
    <source>
        <dbReference type="Pfam" id="PF14789"/>
    </source>
</evidence>
<dbReference type="InterPro" id="IPR011004">
    <property type="entry name" value="Trimer_LpxA-like_sf"/>
</dbReference>
<name>A0AAW5HRH1_9CORY</name>
<dbReference type="InterPro" id="IPR038361">
    <property type="entry name" value="THDPS_M_sf"/>
</dbReference>
<dbReference type="SUPFAM" id="SSF51161">
    <property type="entry name" value="Trimeric LpxA-like enzymes"/>
    <property type="match status" value="1"/>
</dbReference>
<keyword evidence="3" id="KW-1185">Reference proteome</keyword>